<protein>
    <recommendedName>
        <fullName evidence="7">CMP domain-containing protein</fullName>
    </recommendedName>
</protein>
<name>A0AAV4UER6_CAEEX</name>
<comment type="caution">
    <text evidence="8">The sequence shown here is derived from an EMBL/GenBank/DDBJ whole genome shotgun (WGS) entry which is preliminary data.</text>
</comment>
<evidence type="ECO:0000256" key="2">
    <source>
        <dbReference type="ARBA" id="ARBA00022843"/>
    </source>
</evidence>
<keyword evidence="3" id="KW-0238">DNA-binding</keyword>
<sequence length="226" mass="24891">MATNPRHLVPYTRYEGIKGENRATSLIGLKARGDRKIFTIERLSGGSEKRLGEERQSSERKVFSESGSQADARQGVRGLGRLTAPGSSLPRKMLLLMQISEWGMEVGSAAALFFSFGSNNYCGFLLGGFIMNNLPPGLRAIQLKNWKPLTFDQITESPDATVGDILGELSSAATLRIRLYSRPKLHSANDVKEKLLQVLFGSIPEPIGQFRLSHRPGGCECYFSLL</sequence>
<dbReference type="InterPro" id="IPR039673">
    <property type="entry name" value="SATB1/SATB2"/>
</dbReference>
<organism evidence="8 9">
    <name type="scientific">Caerostris extrusa</name>
    <name type="common">Bark spider</name>
    <name type="synonym">Caerostris bankana</name>
    <dbReference type="NCBI Taxonomy" id="172846"/>
    <lineage>
        <taxon>Eukaryota</taxon>
        <taxon>Metazoa</taxon>
        <taxon>Ecdysozoa</taxon>
        <taxon>Arthropoda</taxon>
        <taxon>Chelicerata</taxon>
        <taxon>Arachnida</taxon>
        <taxon>Araneae</taxon>
        <taxon>Araneomorphae</taxon>
        <taxon>Entelegynae</taxon>
        <taxon>Araneoidea</taxon>
        <taxon>Araneidae</taxon>
        <taxon>Caerostris</taxon>
    </lineage>
</organism>
<keyword evidence="4" id="KW-0371">Homeobox</keyword>
<dbReference type="GO" id="GO:0005634">
    <property type="term" value="C:nucleus"/>
    <property type="evidence" value="ECO:0007669"/>
    <property type="project" value="UniProtKB-ARBA"/>
</dbReference>
<feature type="domain" description="CMP" evidence="7">
    <location>
        <begin position="91"/>
        <end position="181"/>
    </location>
</feature>
<dbReference type="GO" id="GO:0000981">
    <property type="term" value="F:DNA-binding transcription factor activity, RNA polymerase II-specific"/>
    <property type="evidence" value="ECO:0007669"/>
    <property type="project" value="TreeGrafter"/>
</dbReference>
<evidence type="ECO:0000256" key="3">
    <source>
        <dbReference type="ARBA" id="ARBA00023125"/>
    </source>
</evidence>
<dbReference type="AlphaFoldDB" id="A0AAV4UER6"/>
<dbReference type="PROSITE" id="PS51982">
    <property type="entry name" value="CMP"/>
    <property type="match status" value="1"/>
</dbReference>
<evidence type="ECO:0000256" key="1">
    <source>
        <dbReference type="ARBA" id="ARBA00022737"/>
    </source>
</evidence>
<dbReference type="PANTHER" id="PTHR15116:SF16">
    <property type="entry name" value="DEFECTIVE PROVENTRICULUS, ISOFORM A"/>
    <property type="match status" value="1"/>
</dbReference>
<dbReference type="GO" id="GO:0000978">
    <property type="term" value="F:RNA polymerase II cis-regulatory region sequence-specific DNA binding"/>
    <property type="evidence" value="ECO:0007669"/>
    <property type="project" value="TreeGrafter"/>
</dbReference>
<evidence type="ECO:0000259" key="7">
    <source>
        <dbReference type="PROSITE" id="PS51982"/>
    </source>
</evidence>
<keyword evidence="9" id="KW-1185">Reference proteome</keyword>
<evidence type="ECO:0000313" key="8">
    <source>
        <dbReference type="EMBL" id="GIY56241.1"/>
    </source>
</evidence>
<keyword evidence="5" id="KW-0539">Nucleus</keyword>
<keyword evidence="2" id="KW-0832">Ubl conjugation</keyword>
<evidence type="ECO:0000256" key="4">
    <source>
        <dbReference type="ARBA" id="ARBA00023155"/>
    </source>
</evidence>
<evidence type="ECO:0000256" key="5">
    <source>
        <dbReference type="ARBA" id="ARBA00023242"/>
    </source>
</evidence>
<dbReference type="Gene3D" id="3.10.20.710">
    <property type="entry name" value="SATB, ubiquitin-like oligomerisation domain"/>
    <property type="match status" value="1"/>
</dbReference>
<dbReference type="Pfam" id="PF16534">
    <property type="entry name" value="ULD"/>
    <property type="match status" value="1"/>
</dbReference>
<dbReference type="EMBL" id="BPLR01012748">
    <property type="protein sequence ID" value="GIY56241.1"/>
    <property type="molecule type" value="Genomic_DNA"/>
</dbReference>
<feature type="compositionally biased region" description="Basic and acidic residues" evidence="6">
    <location>
        <begin position="48"/>
        <end position="63"/>
    </location>
</feature>
<dbReference type="GO" id="GO:0006338">
    <property type="term" value="P:chromatin remodeling"/>
    <property type="evidence" value="ECO:0007669"/>
    <property type="project" value="InterPro"/>
</dbReference>
<feature type="region of interest" description="Disordered" evidence="6">
    <location>
        <begin position="48"/>
        <end position="81"/>
    </location>
</feature>
<dbReference type="InterPro" id="IPR032392">
    <property type="entry name" value="ULD"/>
</dbReference>
<evidence type="ECO:0000313" key="9">
    <source>
        <dbReference type="Proteomes" id="UP001054945"/>
    </source>
</evidence>
<reference evidence="8 9" key="1">
    <citation type="submission" date="2021-06" db="EMBL/GenBank/DDBJ databases">
        <title>Caerostris extrusa draft genome.</title>
        <authorList>
            <person name="Kono N."/>
            <person name="Arakawa K."/>
        </authorList>
    </citation>
    <scope>NUCLEOTIDE SEQUENCE [LARGE SCALE GENOMIC DNA]</scope>
</reference>
<dbReference type="PANTHER" id="PTHR15116">
    <property type="entry name" value="DNA-BINDING PROTEIN SATB FAMILY MEMBER"/>
    <property type="match status" value="1"/>
</dbReference>
<keyword evidence="1" id="KW-0677">Repeat</keyword>
<dbReference type="Proteomes" id="UP001054945">
    <property type="component" value="Unassembled WGS sequence"/>
</dbReference>
<proteinExistence type="predicted"/>
<dbReference type="InterPro" id="IPR038224">
    <property type="entry name" value="SATB_ULD_sf"/>
</dbReference>
<evidence type="ECO:0000256" key="6">
    <source>
        <dbReference type="SAM" id="MobiDB-lite"/>
    </source>
</evidence>
<gene>
    <name evidence="8" type="primary">AVEN_121604_1</name>
    <name evidence="8" type="ORF">CEXT_31541</name>
</gene>
<accession>A0AAV4UER6</accession>